<dbReference type="Pfam" id="PF14378">
    <property type="entry name" value="PAP2_3"/>
    <property type="match status" value="1"/>
</dbReference>
<feature type="transmembrane region" description="Helical" evidence="5">
    <location>
        <begin position="92"/>
        <end position="111"/>
    </location>
</feature>
<accession>A0ABU1UJB9</accession>
<evidence type="ECO:0000256" key="2">
    <source>
        <dbReference type="ARBA" id="ARBA00022692"/>
    </source>
</evidence>
<organism evidence="7 8">
    <name type="scientific">Aeromicrobium panaciterrae</name>
    <dbReference type="NCBI Taxonomy" id="363861"/>
    <lineage>
        <taxon>Bacteria</taxon>
        <taxon>Bacillati</taxon>
        <taxon>Actinomycetota</taxon>
        <taxon>Actinomycetes</taxon>
        <taxon>Propionibacteriales</taxon>
        <taxon>Nocardioidaceae</taxon>
        <taxon>Aeromicrobium</taxon>
    </lineage>
</organism>
<dbReference type="RefSeq" id="WP_309965280.1">
    <property type="nucleotide sequence ID" value="NZ_JAVDWH010000001.1"/>
</dbReference>
<dbReference type="PANTHER" id="PTHR31310">
    <property type="match status" value="1"/>
</dbReference>
<keyword evidence="8" id="KW-1185">Reference proteome</keyword>
<dbReference type="InterPro" id="IPR052185">
    <property type="entry name" value="IPC_Synthase-Related"/>
</dbReference>
<evidence type="ECO:0000259" key="6">
    <source>
        <dbReference type="Pfam" id="PF14378"/>
    </source>
</evidence>
<evidence type="ECO:0000313" key="7">
    <source>
        <dbReference type="EMBL" id="MDR7085277.1"/>
    </source>
</evidence>
<evidence type="ECO:0000256" key="5">
    <source>
        <dbReference type="SAM" id="Phobius"/>
    </source>
</evidence>
<evidence type="ECO:0000313" key="8">
    <source>
        <dbReference type="Proteomes" id="UP001257739"/>
    </source>
</evidence>
<keyword evidence="4 5" id="KW-0472">Membrane</keyword>
<name>A0ABU1UJB9_9ACTN</name>
<feature type="transmembrane region" description="Helical" evidence="5">
    <location>
        <begin position="123"/>
        <end position="141"/>
    </location>
</feature>
<gene>
    <name evidence="7" type="ORF">J2X11_000116</name>
</gene>
<keyword evidence="3 5" id="KW-1133">Transmembrane helix</keyword>
<protein>
    <recommendedName>
        <fullName evidence="6">Inositolphosphotransferase Aur1/Ipt1 domain-containing protein</fullName>
    </recommendedName>
</protein>
<feature type="transmembrane region" description="Helical" evidence="5">
    <location>
        <begin position="27"/>
        <end position="47"/>
    </location>
</feature>
<sequence length="302" mass="33588">MSESPRPSARQSPLSWVFSAHRIKRGAIEFAFLAVLYVAYSASRLLASNDFAPARGHALDILTFEKSWRIDCESWLNDKFVQYDWLGVFGSYWYATTHYIVTVVVLIWIYRRSASEYVTARRSLALATIIGLMFYLVMPTAPPRLIEGMYVDVMSFYSYAGWWGADASAPKGLGGMTNELAAFPSLHAGWALWVALVLIRAGVPKFVQGLGLAYAAMMTIVIIGTGNHWVLDAVVGWIIVLAAFGVVIAWERRSPVTAHEEAHLKRATQPLDDVIADNPSLVLRNEVTRAGDDPKGFGNRER</sequence>
<comment type="caution">
    <text evidence="7">The sequence shown here is derived from an EMBL/GenBank/DDBJ whole genome shotgun (WGS) entry which is preliminary data.</text>
</comment>
<dbReference type="PANTHER" id="PTHR31310:SF7">
    <property type="entry name" value="PA-PHOSPHATASE RELATED-FAMILY PROTEIN DDB_G0268928"/>
    <property type="match status" value="1"/>
</dbReference>
<dbReference type="CDD" id="cd03386">
    <property type="entry name" value="PAP2_Aur1_like"/>
    <property type="match status" value="1"/>
</dbReference>
<evidence type="ECO:0000256" key="4">
    <source>
        <dbReference type="ARBA" id="ARBA00023136"/>
    </source>
</evidence>
<keyword evidence="2 5" id="KW-0812">Transmembrane</keyword>
<feature type="transmembrane region" description="Helical" evidence="5">
    <location>
        <begin position="206"/>
        <end position="223"/>
    </location>
</feature>
<evidence type="ECO:0000256" key="1">
    <source>
        <dbReference type="ARBA" id="ARBA00004141"/>
    </source>
</evidence>
<comment type="subcellular location">
    <subcellularLocation>
        <location evidence="1">Membrane</location>
        <topology evidence="1">Multi-pass membrane protein</topology>
    </subcellularLocation>
</comment>
<proteinExistence type="predicted"/>
<feature type="transmembrane region" description="Helical" evidence="5">
    <location>
        <begin position="229"/>
        <end position="250"/>
    </location>
</feature>
<dbReference type="InterPro" id="IPR026841">
    <property type="entry name" value="Aur1/Ipt1"/>
</dbReference>
<dbReference type="EMBL" id="JAVDWH010000001">
    <property type="protein sequence ID" value="MDR7085277.1"/>
    <property type="molecule type" value="Genomic_DNA"/>
</dbReference>
<reference evidence="7 8" key="1">
    <citation type="submission" date="2023-07" db="EMBL/GenBank/DDBJ databases">
        <title>Sorghum-associated microbial communities from plants grown in Nebraska, USA.</title>
        <authorList>
            <person name="Schachtman D."/>
        </authorList>
    </citation>
    <scope>NUCLEOTIDE SEQUENCE [LARGE SCALE GENOMIC DNA]</scope>
    <source>
        <strain evidence="7 8">BE248</strain>
    </source>
</reference>
<feature type="transmembrane region" description="Helical" evidence="5">
    <location>
        <begin position="180"/>
        <end position="199"/>
    </location>
</feature>
<feature type="domain" description="Inositolphosphotransferase Aur1/Ipt1" evidence="6">
    <location>
        <begin position="60"/>
        <end position="245"/>
    </location>
</feature>
<dbReference type="Proteomes" id="UP001257739">
    <property type="component" value="Unassembled WGS sequence"/>
</dbReference>
<dbReference type="Gene3D" id="1.20.144.10">
    <property type="entry name" value="Phosphatidic acid phosphatase type 2/haloperoxidase"/>
    <property type="match status" value="1"/>
</dbReference>
<evidence type="ECO:0000256" key="3">
    <source>
        <dbReference type="ARBA" id="ARBA00022989"/>
    </source>
</evidence>